<evidence type="ECO:0000313" key="3">
    <source>
        <dbReference type="Proteomes" id="UP000662770"/>
    </source>
</evidence>
<dbReference type="Proteomes" id="UP000662770">
    <property type="component" value="Chromosome"/>
</dbReference>
<dbReference type="SUPFAM" id="SSF141371">
    <property type="entry name" value="PilZ domain-like"/>
    <property type="match status" value="1"/>
</dbReference>
<name>A0ABX7QTQ8_9GAMM</name>
<evidence type="ECO:0000259" key="1">
    <source>
        <dbReference type="Pfam" id="PF07238"/>
    </source>
</evidence>
<dbReference type="Gene3D" id="2.40.10.220">
    <property type="entry name" value="predicted glycosyltransferase like domains"/>
    <property type="match status" value="1"/>
</dbReference>
<gene>
    <name evidence="2" type="ORF">JYB87_06515</name>
</gene>
<dbReference type="Pfam" id="PF07238">
    <property type="entry name" value="PilZ"/>
    <property type="match status" value="1"/>
</dbReference>
<dbReference type="EMBL" id="CP071503">
    <property type="protein sequence ID" value="QSX34872.1"/>
    <property type="molecule type" value="Genomic_DNA"/>
</dbReference>
<protein>
    <submittedName>
        <fullName evidence="2">PilZ domain-containing protein</fullName>
    </submittedName>
</protein>
<dbReference type="InterPro" id="IPR009875">
    <property type="entry name" value="PilZ_domain"/>
</dbReference>
<reference evidence="2 3" key="1">
    <citation type="submission" date="2021-03" db="EMBL/GenBank/DDBJ databases">
        <title>Novel species identification of genus Shewanella.</title>
        <authorList>
            <person name="Liu G."/>
            <person name="Zhang Q."/>
        </authorList>
    </citation>
    <scope>NUCLEOTIDE SEQUENCE [LARGE SCALE GENOMIC DNA]</scope>
    <source>
        <strain evidence="2 3">FJAT-51800</strain>
    </source>
</reference>
<dbReference type="RefSeq" id="WP_207356069.1">
    <property type="nucleotide sequence ID" value="NZ_CP071503.1"/>
</dbReference>
<accession>A0ABX7QTQ8</accession>
<keyword evidence="3" id="KW-1185">Reference proteome</keyword>
<evidence type="ECO:0000313" key="2">
    <source>
        <dbReference type="EMBL" id="QSX34872.1"/>
    </source>
</evidence>
<feature type="domain" description="PilZ" evidence="1">
    <location>
        <begin position="11"/>
        <end position="97"/>
    </location>
</feature>
<organism evidence="2 3">
    <name type="scientific">Shewanella avicenniae</name>
    <dbReference type="NCBI Taxonomy" id="2814294"/>
    <lineage>
        <taxon>Bacteria</taxon>
        <taxon>Pseudomonadati</taxon>
        <taxon>Pseudomonadota</taxon>
        <taxon>Gammaproteobacteria</taxon>
        <taxon>Alteromonadales</taxon>
        <taxon>Shewanellaceae</taxon>
        <taxon>Shewanella</taxon>
    </lineage>
</organism>
<sequence>MSDEVDSFSERRKSLRVDLESEAVRLGWQDASGQFQTAEGICVDLSRRGILLEYSSAFKVGELIEVTFNPGTDAQNTVRGQVCRCIPEGEFFRIAMQLY</sequence>
<proteinExistence type="predicted"/>